<reference evidence="4" key="2">
    <citation type="submission" date="2014-06" db="EMBL/GenBank/DDBJ databases">
        <authorList>
            <person name="Genoscope - CEA"/>
        </authorList>
    </citation>
    <scope>NUCLEOTIDE SEQUENCE</scope>
</reference>
<sequence length="100" mass="10839">MASNEMQKSSSDKEPKTLPPPPPSSQEPSSAAYSSMPPHGFVASSPQPHPYMCGGSGKLSHMMPPYGTRTLQCIPRVACTAILQFLRGIRVRVMLLNNLK</sequence>
<dbReference type="PaxDb" id="3708-A0A078H3R1"/>
<feature type="domain" description="G-box binding protein multifunctional mosaic region" evidence="2">
    <location>
        <begin position="3"/>
        <end position="69"/>
    </location>
</feature>
<keyword evidence="5" id="KW-1185">Reference proteome</keyword>
<dbReference type="Proteomes" id="UP000028999">
    <property type="component" value="Unassembled WGS sequence"/>
</dbReference>
<accession>A0A078H3R1</accession>
<organism evidence="4 5">
    <name type="scientific">Brassica napus</name>
    <name type="common">Rape</name>
    <dbReference type="NCBI Taxonomy" id="3708"/>
    <lineage>
        <taxon>Eukaryota</taxon>
        <taxon>Viridiplantae</taxon>
        <taxon>Streptophyta</taxon>
        <taxon>Embryophyta</taxon>
        <taxon>Tracheophyta</taxon>
        <taxon>Spermatophyta</taxon>
        <taxon>Magnoliopsida</taxon>
        <taxon>eudicotyledons</taxon>
        <taxon>Gunneridae</taxon>
        <taxon>Pentapetalae</taxon>
        <taxon>rosids</taxon>
        <taxon>malvids</taxon>
        <taxon>Brassicales</taxon>
        <taxon>Brassicaceae</taxon>
        <taxon>Brassiceae</taxon>
        <taxon>Brassica</taxon>
    </lineage>
</organism>
<feature type="compositionally biased region" description="Low complexity" evidence="1">
    <location>
        <begin position="26"/>
        <end position="35"/>
    </location>
</feature>
<evidence type="ECO:0000313" key="5">
    <source>
        <dbReference type="Proteomes" id="UP000028999"/>
    </source>
</evidence>
<dbReference type="EMBL" id="LK032287">
    <property type="protein sequence ID" value="CDY32122.1"/>
    <property type="molecule type" value="Genomic_DNA"/>
</dbReference>
<dbReference type="InterPro" id="IPR012900">
    <property type="entry name" value="MFMR"/>
</dbReference>
<evidence type="ECO:0000313" key="3">
    <source>
        <dbReference type="EMBL" id="CAF1867365.1"/>
    </source>
</evidence>
<reference evidence="4 5" key="1">
    <citation type="journal article" date="2014" name="Science">
        <title>Plant genetics. Early allopolyploid evolution in the post-Neolithic Brassica napus oilseed genome.</title>
        <authorList>
            <person name="Chalhoub B."/>
            <person name="Denoeud F."/>
            <person name="Liu S."/>
            <person name="Parkin I.A."/>
            <person name="Tang H."/>
            <person name="Wang X."/>
            <person name="Chiquet J."/>
            <person name="Belcram H."/>
            <person name="Tong C."/>
            <person name="Samans B."/>
            <person name="Correa M."/>
            <person name="Da Silva C."/>
            <person name="Just J."/>
            <person name="Falentin C."/>
            <person name="Koh C.S."/>
            <person name="Le Clainche I."/>
            <person name="Bernard M."/>
            <person name="Bento P."/>
            <person name="Noel B."/>
            <person name="Labadie K."/>
            <person name="Alberti A."/>
            <person name="Charles M."/>
            <person name="Arnaud D."/>
            <person name="Guo H."/>
            <person name="Daviaud C."/>
            <person name="Alamery S."/>
            <person name="Jabbari K."/>
            <person name="Zhao M."/>
            <person name="Edger P.P."/>
            <person name="Chelaifa H."/>
            <person name="Tack D."/>
            <person name="Lassalle G."/>
            <person name="Mestiri I."/>
            <person name="Schnel N."/>
            <person name="Le Paslier M.C."/>
            <person name="Fan G."/>
            <person name="Renault V."/>
            <person name="Bayer P.E."/>
            <person name="Golicz A.A."/>
            <person name="Manoli S."/>
            <person name="Lee T.H."/>
            <person name="Thi V.H."/>
            <person name="Chalabi S."/>
            <person name="Hu Q."/>
            <person name="Fan C."/>
            <person name="Tollenaere R."/>
            <person name="Lu Y."/>
            <person name="Battail C."/>
            <person name="Shen J."/>
            <person name="Sidebottom C.H."/>
            <person name="Wang X."/>
            <person name="Canaguier A."/>
            <person name="Chauveau A."/>
            <person name="Berard A."/>
            <person name="Deniot G."/>
            <person name="Guan M."/>
            <person name="Liu Z."/>
            <person name="Sun F."/>
            <person name="Lim Y.P."/>
            <person name="Lyons E."/>
            <person name="Town C.D."/>
            <person name="Bancroft I."/>
            <person name="Wang X."/>
            <person name="Meng J."/>
            <person name="Ma J."/>
            <person name="Pires J.C."/>
            <person name="King G.J."/>
            <person name="Brunel D."/>
            <person name="Delourme R."/>
            <person name="Renard M."/>
            <person name="Aury J.M."/>
            <person name="Adams K.L."/>
            <person name="Batley J."/>
            <person name="Snowdon R.J."/>
            <person name="Tost J."/>
            <person name="Edwards D."/>
            <person name="Zhou Y."/>
            <person name="Hua W."/>
            <person name="Sharpe A.G."/>
            <person name="Paterson A.H."/>
            <person name="Guan C."/>
            <person name="Wincker P."/>
        </authorList>
    </citation>
    <scope>NUCLEOTIDE SEQUENCE [LARGE SCALE GENOMIC DNA]</scope>
    <source>
        <strain evidence="5">cv. Darmor-bzh</strain>
    </source>
</reference>
<protein>
    <submittedName>
        <fullName evidence="3">(rape) hypothetical protein</fullName>
    </submittedName>
    <submittedName>
        <fullName evidence="4">BnaC04g44440D protein</fullName>
    </submittedName>
</protein>
<proteinExistence type="predicted"/>
<evidence type="ECO:0000313" key="4">
    <source>
        <dbReference type="EMBL" id="CDY32122.1"/>
    </source>
</evidence>
<dbReference type="Proteomes" id="UP001295469">
    <property type="component" value="Chromosome C04"/>
</dbReference>
<dbReference type="EMBL" id="HG994368">
    <property type="protein sequence ID" value="CAF1867365.1"/>
    <property type="molecule type" value="Genomic_DNA"/>
</dbReference>
<dbReference type="Gramene" id="CDY32122">
    <property type="protein sequence ID" value="CDY32122"/>
    <property type="gene ID" value="GSBRNA2T00051487001"/>
</dbReference>
<gene>
    <name evidence="4" type="primary">BnaC04g44440D</name>
    <name evidence="3" type="ORF">DARMORV10_C04P64350.1</name>
    <name evidence="4" type="ORF">GSBRNA2T00051487001</name>
</gene>
<dbReference type="AlphaFoldDB" id="A0A078H3R1"/>
<reference evidence="3" key="3">
    <citation type="submission" date="2021-01" db="EMBL/GenBank/DDBJ databases">
        <authorList>
            <consortium name="Genoscope - CEA"/>
            <person name="William W."/>
        </authorList>
    </citation>
    <scope>NUCLEOTIDE SEQUENCE</scope>
</reference>
<feature type="region of interest" description="Disordered" evidence="1">
    <location>
        <begin position="1"/>
        <end position="48"/>
    </location>
</feature>
<dbReference type="Pfam" id="PF07777">
    <property type="entry name" value="MFMR"/>
    <property type="match status" value="1"/>
</dbReference>
<name>A0A078H3R1_BRANA</name>
<evidence type="ECO:0000259" key="2">
    <source>
        <dbReference type="Pfam" id="PF07777"/>
    </source>
</evidence>
<evidence type="ECO:0000256" key="1">
    <source>
        <dbReference type="SAM" id="MobiDB-lite"/>
    </source>
</evidence>